<keyword evidence="7" id="KW-0406">Ion transport</keyword>
<dbReference type="Gene3D" id="6.10.280.200">
    <property type="match status" value="1"/>
</dbReference>
<dbReference type="EMBL" id="JACSDZ010000006">
    <property type="protein sequence ID" value="KAF7401287.1"/>
    <property type="molecule type" value="Genomic_DNA"/>
</dbReference>
<evidence type="ECO:0000256" key="9">
    <source>
        <dbReference type="ARBA" id="ARBA00023136"/>
    </source>
</evidence>
<evidence type="ECO:0008006" key="12">
    <source>
        <dbReference type="Google" id="ProtNLM"/>
    </source>
</evidence>
<evidence type="ECO:0000256" key="3">
    <source>
        <dbReference type="ARBA" id="ARBA00022448"/>
    </source>
</evidence>
<keyword evidence="8" id="KW-0496">Mitochondrion</keyword>
<dbReference type="Pfam" id="PF05511">
    <property type="entry name" value="ATP-synt_F6"/>
    <property type="match status" value="1"/>
</dbReference>
<evidence type="ECO:0000256" key="6">
    <source>
        <dbReference type="ARBA" id="ARBA00022792"/>
    </source>
</evidence>
<evidence type="ECO:0000256" key="8">
    <source>
        <dbReference type="ARBA" id="ARBA00023128"/>
    </source>
</evidence>
<dbReference type="GO" id="GO:0045259">
    <property type="term" value="C:proton-transporting ATP synthase complex"/>
    <property type="evidence" value="ECO:0007669"/>
    <property type="project" value="UniProtKB-KW"/>
</dbReference>
<protein>
    <recommendedName>
        <fullName evidence="12">ATP synthase-coupling factor 6, mitochondrial</fullName>
    </recommendedName>
</protein>
<evidence type="ECO:0000256" key="1">
    <source>
        <dbReference type="ARBA" id="ARBA00004273"/>
    </source>
</evidence>
<keyword evidence="3" id="KW-0813">Transport</keyword>
<evidence type="ECO:0000256" key="2">
    <source>
        <dbReference type="ARBA" id="ARBA00007346"/>
    </source>
</evidence>
<dbReference type="PANTHER" id="PTHR12441:SF10">
    <property type="entry name" value="ATP SYNTHASE-COUPLING FACTOR 6, MITOCHONDRIAL"/>
    <property type="match status" value="1"/>
</dbReference>
<evidence type="ECO:0000313" key="11">
    <source>
        <dbReference type="Proteomes" id="UP000617340"/>
    </source>
</evidence>
<gene>
    <name evidence="10" type="ORF">HZH68_007107</name>
</gene>
<dbReference type="GO" id="GO:0005743">
    <property type="term" value="C:mitochondrial inner membrane"/>
    <property type="evidence" value="ECO:0007669"/>
    <property type="project" value="UniProtKB-SubCell"/>
</dbReference>
<keyword evidence="9" id="KW-0472">Membrane</keyword>
<keyword evidence="11" id="KW-1185">Reference proteome</keyword>
<reference evidence="10" key="1">
    <citation type="journal article" date="2020" name="G3 (Bethesda)">
        <title>High-Quality Assemblies for Three Invasive Social Wasps from the &lt;i&gt;Vespula&lt;/i&gt; Genus.</title>
        <authorList>
            <person name="Harrop T.W.R."/>
            <person name="Guhlin J."/>
            <person name="McLaughlin G.M."/>
            <person name="Permina E."/>
            <person name="Stockwell P."/>
            <person name="Gilligan J."/>
            <person name="Le Lec M.F."/>
            <person name="Gruber M.A.M."/>
            <person name="Quinn O."/>
            <person name="Lovegrove M."/>
            <person name="Duncan E.J."/>
            <person name="Remnant E.J."/>
            <person name="Van Eeckhoven J."/>
            <person name="Graham B."/>
            <person name="Knapp R.A."/>
            <person name="Langford K.W."/>
            <person name="Kronenberg Z."/>
            <person name="Press M.O."/>
            <person name="Eacker S.M."/>
            <person name="Wilson-Rankin E.E."/>
            <person name="Purcell J."/>
            <person name="Lester P.J."/>
            <person name="Dearden P.K."/>
        </authorList>
    </citation>
    <scope>NUCLEOTIDE SEQUENCE</scope>
    <source>
        <strain evidence="10">Linc-1</strain>
    </source>
</reference>
<dbReference type="GO" id="GO:0015986">
    <property type="term" value="P:proton motive force-driven ATP synthesis"/>
    <property type="evidence" value="ECO:0007669"/>
    <property type="project" value="InterPro"/>
</dbReference>
<evidence type="ECO:0000313" key="10">
    <source>
        <dbReference type="EMBL" id="KAF7401287.1"/>
    </source>
</evidence>
<dbReference type="Gene3D" id="1.10.246.110">
    <property type="entry name" value="Mitochondrial ATP synthase-coupling factor 6"/>
    <property type="match status" value="1"/>
</dbReference>
<dbReference type="InterPro" id="IPR008387">
    <property type="entry name" value="ATP_synth_f6_mt"/>
</dbReference>
<keyword evidence="5" id="KW-0375">Hydrogen ion transport</keyword>
<dbReference type="SUPFAM" id="SSF111357">
    <property type="entry name" value="Mitochondrial ATP synthase coupling factor 6"/>
    <property type="match status" value="1"/>
</dbReference>
<comment type="similarity">
    <text evidence="2">Belongs to the eukaryotic ATPase subunit F6 family.</text>
</comment>
<dbReference type="AlphaFoldDB" id="A0A834K711"/>
<proteinExistence type="inferred from homology"/>
<dbReference type="Proteomes" id="UP000617340">
    <property type="component" value="Unassembled WGS sequence"/>
</dbReference>
<keyword evidence="6" id="KW-0999">Mitochondrion inner membrane</keyword>
<name>A0A834K711_VESGE</name>
<comment type="subcellular location">
    <subcellularLocation>
        <location evidence="1">Mitochondrion inner membrane</location>
    </subcellularLocation>
</comment>
<keyword evidence="4" id="KW-0138">CF(0)</keyword>
<dbReference type="InterPro" id="IPR036204">
    <property type="entry name" value="ATP_synth_f6_sf_mt"/>
</dbReference>
<evidence type="ECO:0000256" key="4">
    <source>
        <dbReference type="ARBA" id="ARBA00022547"/>
    </source>
</evidence>
<accession>A0A834K711</accession>
<comment type="caution">
    <text evidence="10">The sequence shown here is derived from an EMBL/GenBank/DDBJ whole genome shotgun (WGS) entry which is preliminary data.</text>
</comment>
<evidence type="ECO:0000256" key="5">
    <source>
        <dbReference type="ARBA" id="ARBA00022781"/>
    </source>
</evidence>
<organism evidence="10 11">
    <name type="scientific">Vespula germanica</name>
    <name type="common">German yellow jacket</name>
    <name type="synonym">Paravespula germanica</name>
    <dbReference type="NCBI Taxonomy" id="30212"/>
    <lineage>
        <taxon>Eukaryota</taxon>
        <taxon>Metazoa</taxon>
        <taxon>Ecdysozoa</taxon>
        <taxon>Arthropoda</taxon>
        <taxon>Hexapoda</taxon>
        <taxon>Insecta</taxon>
        <taxon>Pterygota</taxon>
        <taxon>Neoptera</taxon>
        <taxon>Endopterygota</taxon>
        <taxon>Hymenoptera</taxon>
        <taxon>Apocrita</taxon>
        <taxon>Aculeata</taxon>
        <taxon>Vespoidea</taxon>
        <taxon>Vespidae</taxon>
        <taxon>Vespinae</taxon>
        <taxon>Vespula</taxon>
    </lineage>
</organism>
<sequence>MLRLRLTPNIPKIFKRNIGIVAPALQKASDPIQQLFIDKIREYNSKSNLLNQQVTNIFISECRDGKLVDPTPEIEQERKSKLEILATQYGCSPGTDMTSFPKFTFTDPPIDSGVSKS</sequence>
<dbReference type="GO" id="GO:0015078">
    <property type="term" value="F:proton transmembrane transporter activity"/>
    <property type="evidence" value="ECO:0007669"/>
    <property type="project" value="InterPro"/>
</dbReference>
<evidence type="ECO:0000256" key="7">
    <source>
        <dbReference type="ARBA" id="ARBA00023065"/>
    </source>
</evidence>
<dbReference type="PANTHER" id="PTHR12441">
    <property type="entry name" value="ATP SYNTHASE COUPLING FACTOR 6, MITOCHONDRIAL"/>
    <property type="match status" value="1"/>
</dbReference>